<evidence type="ECO:0000256" key="1">
    <source>
        <dbReference type="SAM" id="MobiDB-lite"/>
    </source>
</evidence>
<name>A0A9W4D446_BLUGR</name>
<feature type="compositionally biased region" description="Polar residues" evidence="1">
    <location>
        <begin position="170"/>
        <end position="179"/>
    </location>
</feature>
<feature type="transmembrane region" description="Helical" evidence="2">
    <location>
        <begin position="20"/>
        <end position="40"/>
    </location>
</feature>
<evidence type="ECO:0000313" key="4">
    <source>
        <dbReference type="Proteomes" id="UP000683417"/>
    </source>
</evidence>
<feature type="region of interest" description="Disordered" evidence="1">
    <location>
        <begin position="44"/>
        <end position="98"/>
    </location>
</feature>
<dbReference type="EMBL" id="CAJHIT010000008">
    <property type="protein sequence ID" value="CAD6503749.1"/>
    <property type="molecule type" value="Genomic_DNA"/>
</dbReference>
<feature type="compositionally biased region" description="Polar residues" evidence="1">
    <location>
        <begin position="70"/>
        <end position="79"/>
    </location>
</feature>
<feature type="compositionally biased region" description="Polar residues" evidence="1">
    <location>
        <begin position="87"/>
        <end position="98"/>
    </location>
</feature>
<feature type="compositionally biased region" description="Basic and acidic residues" evidence="1">
    <location>
        <begin position="156"/>
        <end position="167"/>
    </location>
</feature>
<dbReference type="AlphaFoldDB" id="A0A9W4D446"/>
<keyword evidence="2" id="KW-0472">Membrane</keyword>
<feature type="region of interest" description="Disordered" evidence="1">
    <location>
        <begin position="156"/>
        <end position="195"/>
    </location>
</feature>
<evidence type="ECO:0000313" key="3">
    <source>
        <dbReference type="EMBL" id="CAD6503749.1"/>
    </source>
</evidence>
<evidence type="ECO:0000256" key="2">
    <source>
        <dbReference type="SAM" id="Phobius"/>
    </source>
</evidence>
<comment type="caution">
    <text evidence="3">The sequence shown here is derived from an EMBL/GenBank/DDBJ whole genome shotgun (WGS) entry which is preliminary data.</text>
</comment>
<sequence>MAHNHNDRNTRRLRGGTFSYWLPLAIIVTASTIGIAAWIWSEREDDSSPQEPPDNTHPRFEKDFNHNDGLLSTESLNENAKTRDGTDTSPINHSTTQENQSYMARMSGALRRTPSPQQIFDGASRTIVEGITAAGVVVGTALGSIMEEDKNAYKDHRTWSEEADARATRSKSNGSSRPSQPLAEDKSGVSISPRPSSTKRITVAVVISADILTDNKEEVDFQEHASILSYLPKNTDLSKTRLFVLIYAPYLKEHPMDTAYSQPMLQESHATNIGDEQSSSKYDMLNESPIPKSTSLSFNKIYSEALCLVEKQTMVLPFTTATGHTQLLRHIGADIIYLQDSLTGSNGEVITNLQTWLRHDVVVVVGDGDTCSGLADSESDADQSVAKDLWWKNNERVGKGRGAVIIEAFRIGDDWMKRVENRR</sequence>
<protein>
    <submittedName>
        <fullName evidence="3">BgTH12-05494</fullName>
    </submittedName>
</protein>
<gene>
    <name evidence="3" type="ORF">BGTH12_LOCUS5107</name>
</gene>
<keyword evidence="2" id="KW-1133">Transmembrane helix</keyword>
<proteinExistence type="predicted"/>
<accession>A0A9W4D446</accession>
<feature type="compositionally biased region" description="Basic and acidic residues" evidence="1">
    <location>
        <begin position="54"/>
        <end position="66"/>
    </location>
</feature>
<reference evidence="3" key="1">
    <citation type="submission" date="2020-10" db="EMBL/GenBank/DDBJ databases">
        <authorList>
            <person name="Muller C M."/>
        </authorList>
    </citation>
    <scope>NUCLEOTIDE SEQUENCE</scope>
    <source>
        <strain evidence="3">THUN-12</strain>
    </source>
</reference>
<keyword evidence="2" id="KW-0812">Transmembrane</keyword>
<dbReference type="Proteomes" id="UP000683417">
    <property type="component" value="Unassembled WGS sequence"/>
</dbReference>
<organism evidence="3 4">
    <name type="scientific">Blumeria graminis f. sp. triticale</name>
    <dbReference type="NCBI Taxonomy" id="1689686"/>
    <lineage>
        <taxon>Eukaryota</taxon>
        <taxon>Fungi</taxon>
        <taxon>Dikarya</taxon>
        <taxon>Ascomycota</taxon>
        <taxon>Pezizomycotina</taxon>
        <taxon>Leotiomycetes</taxon>
        <taxon>Erysiphales</taxon>
        <taxon>Erysiphaceae</taxon>
        <taxon>Blumeria</taxon>
    </lineage>
</organism>